<feature type="compositionally biased region" description="Pro residues" evidence="1">
    <location>
        <begin position="488"/>
        <end position="506"/>
    </location>
</feature>
<dbReference type="SMART" id="SM00315">
    <property type="entry name" value="RGS"/>
    <property type="match status" value="1"/>
</dbReference>
<evidence type="ECO:0000256" key="2">
    <source>
        <dbReference type="SAM" id="Phobius"/>
    </source>
</evidence>
<dbReference type="Proteomes" id="UP000054350">
    <property type="component" value="Unassembled WGS sequence"/>
</dbReference>
<dbReference type="InterPro" id="IPR016137">
    <property type="entry name" value="RGS"/>
</dbReference>
<organism evidence="4 5">
    <name type="scientific">Allomyces macrogynus (strain ATCC 38327)</name>
    <name type="common">Allomyces javanicus var. macrogynus</name>
    <dbReference type="NCBI Taxonomy" id="578462"/>
    <lineage>
        <taxon>Eukaryota</taxon>
        <taxon>Fungi</taxon>
        <taxon>Fungi incertae sedis</taxon>
        <taxon>Blastocladiomycota</taxon>
        <taxon>Blastocladiomycetes</taxon>
        <taxon>Blastocladiales</taxon>
        <taxon>Blastocladiaceae</taxon>
        <taxon>Allomyces</taxon>
    </lineage>
</organism>
<dbReference type="PROSITE" id="PS50132">
    <property type="entry name" value="RGS"/>
    <property type="match status" value="1"/>
</dbReference>
<dbReference type="InterPro" id="IPR036305">
    <property type="entry name" value="RGS_sf"/>
</dbReference>
<name>A0A0L0SG56_ALLM3</name>
<dbReference type="SUPFAM" id="SSF48097">
    <property type="entry name" value="Regulator of G-protein signaling, RGS"/>
    <property type="match status" value="1"/>
</dbReference>
<dbReference type="AlphaFoldDB" id="A0A0L0SG56"/>
<feature type="transmembrane region" description="Helical" evidence="2">
    <location>
        <begin position="337"/>
        <end position="361"/>
    </location>
</feature>
<protein>
    <recommendedName>
        <fullName evidence="3">RGS domain-containing protein</fullName>
    </recommendedName>
</protein>
<keyword evidence="2" id="KW-0812">Transmembrane</keyword>
<dbReference type="Gene3D" id="1.10.167.10">
    <property type="entry name" value="Regulator of G-protein Signalling 4, domain 2"/>
    <property type="match status" value="1"/>
</dbReference>
<dbReference type="VEuPathDB" id="FungiDB:AMAG_06257"/>
<accession>A0A0L0SG56</accession>
<keyword evidence="2" id="KW-1133">Transmembrane helix</keyword>
<dbReference type="EMBL" id="GG745338">
    <property type="protein sequence ID" value="KNE61429.1"/>
    <property type="molecule type" value="Genomic_DNA"/>
</dbReference>
<evidence type="ECO:0000313" key="5">
    <source>
        <dbReference type="Proteomes" id="UP000054350"/>
    </source>
</evidence>
<evidence type="ECO:0000313" key="4">
    <source>
        <dbReference type="EMBL" id="KNE61429.1"/>
    </source>
</evidence>
<feature type="transmembrane region" description="Helical" evidence="2">
    <location>
        <begin position="256"/>
        <end position="275"/>
    </location>
</feature>
<evidence type="ECO:0000259" key="3">
    <source>
        <dbReference type="PROSITE" id="PS50132"/>
    </source>
</evidence>
<keyword evidence="2" id="KW-0472">Membrane</keyword>
<feature type="region of interest" description="Disordered" evidence="1">
    <location>
        <begin position="483"/>
        <end position="512"/>
    </location>
</feature>
<dbReference type="InterPro" id="IPR044926">
    <property type="entry name" value="RGS_subdomain_2"/>
</dbReference>
<feature type="transmembrane region" description="Helical" evidence="2">
    <location>
        <begin position="305"/>
        <end position="325"/>
    </location>
</feature>
<dbReference type="OrthoDB" id="196547at2759"/>
<reference evidence="4 5" key="1">
    <citation type="submission" date="2009-11" db="EMBL/GenBank/DDBJ databases">
        <title>Annotation of Allomyces macrogynus ATCC 38327.</title>
        <authorList>
            <consortium name="The Broad Institute Genome Sequencing Platform"/>
            <person name="Russ C."/>
            <person name="Cuomo C."/>
            <person name="Burger G."/>
            <person name="Gray M.W."/>
            <person name="Holland P.W.H."/>
            <person name="King N."/>
            <person name="Lang F.B.F."/>
            <person name="Roger A.J."/>
            <person name="Ruiz-Trillo I."/>
            <person name="Young S.K."/>
            <person name="Zeng Q."/>
            <person name="Gargeya S."/>
            <person name="Fitzgerald M."/>
            <person name="Haas B."/>
            <person name="Abouelleil A."/>
            <person name="Alvarado L."/>
            <person name="Arachchi H.M."/>
            <person name="Berlin A."/>
            <person name="Chapman S.B."/>
            <person name="Gearin G."/>
            <person name="Goldberg J."/>
            <person name="Griggs A."/>
            <person name="Gujja S."/>
            <person name="Hansen M."/>
            <person name="Heiman D."/>
            <person name="Howarth C."/>
            <person name="Larimer J."/>
            <person name="Lui A."/>
            <person name="MacDonald P.J.P."/>
            <person name="McCowen C."/>
            <person name="Montmayeur A."/>
            <person name="Murphy C."/>
            <person name="Neiman D."/>
            <person name="Pearson M."/>
            <person name="Priest M."/>
            <person name="Roberts A."/>
            <person name="Saif S."/>
            <person name="Shea T."/>
            <person name="Sisk P."/>
            <person name="Stolte C."/>
            <person name="Sykes S."/>
            <person name="Wortman J."/>
            <person name="Nusbaum C."/>
            <person name="Birren B."/>
        </authorList>
    </citation>
    <scope>NUCLEOTIDE SEQUENCE [LARGE SCALE GENOMIC DNA]</scope>
    <source>
        <strain evidence="4 5">ATCC 38327</strain>
    </source>
</reference>
<proteinExistence type="predicted"/>
<dbReference type="Pfam" id="PF00615">
    <property type="entry name" value="RGS"/>
    <property type="match status" value="1"/>
</dbReference>
<reference evidence="4 5" key="2">
    <citation type="submission" date="2009-11" db="EMBL/GenBank/DDBJ databases">
        <title>The Genome Sequence of Allomyces macrogynus strain ATCC 38327.</title>
        <authorList>
            <consortium name="The Broad Institute Genome Sequencing Platform"/>
            <person name="Russ C."/>
            <person name="Cuomo C."/>
            <person name="Shea T."/>
            <person name="Young S.K."/>
            <person name="Zeng Q."/>
            <person name="Koehrsen M."/>
            <person name="Haas B."/>
            <person name="Borodovsky M."/>
            <person name="Guigo R."/>
            <person name="Alvarado L."/>
            <person name="Berlin A."/>
            <person name="Borenstein D."/>
            <person name="Chen Z."/>
            <person name="Engels R."/>
            <person name="Freedman E."/>
            <person name="Gellesch M."/>
            <person name="Goldberg J."/>
            <person name="Griggs A."/>
            <person name="Gujja S."/>
            <person name="Heiman D."/>
            <person name="Hepburn T."/>
            <person name="Howarth C."/>
            <person name="Jen D."/>
            <person name="Larson L."/>
            <person name="Lewis B."/>
            <person name="Mehta T."/>
            <person name="Park D."/>
            <person name="Pearson M."/>
            <person name="Roberts A."/>
            <person name="Saif S."/>
            <person name="Shenoy N."/>
            <person name="Sisk P."/>
            <person name="Stolte C."/>
            <person name="Sykes S."/>
            <person name="Walk T."/>
            <person name="White J."/>
            <person name="Yandava C."/>
            <person name="Burger G."/>
            <person name="Gray M.W."/>
            <person name="Holland P.W.H."/>
            <person name="King N."/>
            <person name="Lang F.B.F."/>
            <person name="Roger A.J."/>
            <person name="Ruiz-Trillo I."/>
            <person name="Lander E."/>
            <person name="Nusbaum C."/>
        </authorList>
    </citation>
    <scope>NUCLEOTIDE SEQUENCE [LARGE SCALE GENOMIC DNA]</scope>
    <source>
        <strain evidence="4 5">ATCC 38327</strain>
    </source>
</reference>
<sequence length="631" mass="68490">MILHPPPSADQAPTVLRADTISFHDASRSMATRTQQQLDRSSTRGTTMTLTHEQLVGTIVWNVFDLFFLALFLYLAYVRKVEFLERRYPLLVAVQAVANCLWANAFLQSPSAIKWLPQGPDGPLGGSVPRFFLATATCPLWFASCTMRACSVIADHFANVQMLHDTSKCCAIWTDHLTPTERRFLTALEWLLGTRPTAHATMSMASTDSDPIWPASATTASPSAALLADGSTVPARTQSASALAMRRIATRVQLKALFGAAAFGLLVLVPAGMAASHCFSDPAVVPTAMPYPECLHNPLYSSKKYMPLVGMLLTFIAVLPLLFVLMRGIPDTHYLRLEIMSQFVALDLLVVGYLLVGTVFAKTAPPIIAESSLVLLSLIEAMVHALVIPTVYCLWKGWSETRLVRIGCSTRLAVGKSSLNTVHLELSSESLKLILQDETLFAKFKESLSRSFCLENGLFWHDLARIESLTPSSRTPSSSCAATVLLHAPPPGPGSSPPPPGSPPSGAPTSRAPTLISAHDAATRRALYQLYVTYVAPDAPRELNLSSHAREMVAAEARAGTLRVASFASVKDEVFQAMYTNSLPRFLAELEREQASAADARRGSSAVEAAPGDGEEGRREGGWGWWTKRRG</sequence>
<feature type="region of interest" description="Disordered" evidence="1">
    <location>
        <begin position="594"/>
        <end position="631"/>
    </location>
</feature>
<dbReference type="PANTHER" id="PTHR10845:SF192">
    <property type="entry name" value="DOUBLE HIT, ISOFORM B"/>
    <property type="match status" value="1"/>
</dbReference>
<gene>
    <name evidence="4" type="ORF">AMAG_06257</name>
</gene>
<feature type="transmembrane region" description="Helical" evidence="2">
    <location>
        <begin position="373"/>
        <end position="395"/>
    </location>
</feature>
<evidence type="ECO:0000256" key="1">
    <source>
        <dbReference type="SAM" id="MobiDB-lite"/>
    </source>
</evidence>
<keyword evidence="5" id="KW-1185">Reference proteome</keyword>
<dbReference type="PANTHER" id="PTHR10845">
    <property type="entry name" value="REGULATOR OF G PROTEIN SIGNALING"/>
    <property type="match status" value="1"/>
</dbReference>
<feature type="domain" description="RGS" evidence="3">
    <location>
        <begin position="430"/>
        <end position="587"/>
    </location>
</feature>
<feature type="transmembrane region" description="Helical" evidence="2">
    <location>
        <begin position="55"/>
        <end position="76"/>
    </location>
</feature>